<name>A0A550CHP6_9AGAR</name>
<keyword evidence="5" id="KW-1185">Reference proteome</keyword>
<dbReference type="GO" id="GO:0051082">
    <property type="term" value="F:unfolded protein binding"/>
    <property type="evidence" value="ECO:0007669"/>
    <property type="project" value="InterPro"/>
</dbReference>
<protein>
    <recommendedName>
        <fullName evidence="3">J domain-containing protein</fullName>
    </recommendedName>
</protein>
<dbReference type="CDD" id="cd06257">
    <property type="entry name" value="DnaJ"/>
    <property type="match status" value="1"/>
</dbReference>
<feature type="compositionally biased region" description="Polar residues" evidence="2">
    <location>
        <begin position="88"/>
        <end position="99"/>
    </location>
</feature>
<dbReference type="PANTHER" id="PTHR24078:SF553">
    <property type="entry name" value="DNAJ HOMOLOG SUBFAMILY B MEMBER 5"/>
    <property type="match status" value="1"/>
</dbReference>
<comment type="caution">
    <text evidence="4">The sequence shown here is derived from an EMBL/GenBank/DDBJ whole genome shotgun (WGS) entry which is preliminary data.</text>
</comment>
<dbReference type="Gene3D" id="2.60.260.20">
    <property type="entry name" value="Urease metallochaperone UreE, N-terminal domain"/>
    <property type="match status" value="2"/>
</dbReference>
<dbReference type="SUPFAM" id="SSF49493">
    <property type="entry name" value="HSP40/DnaJ peptide-binding domain"/>
    <property type="match status" value="2"/>
</dbReference>
<dbReference type="Pfam" id="PF01556">
    <property type="entry name" value="DnaJ_C"/>
    <property type="match status" value="1"/>
</dbReference>
<dbReference type="SMART" id="SM00271">
    <property type="entry name" value="DnaJ"/>
    <property type="match status" value="1"/>
</dbReference>
<dbReference type="CDD" id="cd10747">
    <property type="entry name" value="DnaJ_C"/>
    <property type="match status" value="1"/>
</dbReference>
<sequence length="412" mass="47060">MAPSSRLQEHRNVLEVGGDASVTEIRRAYKRMALKWHPDRHHTNKEYASKRFVEVSNAYRALIRDAKRREERPPSTRSNPAEKENVPDANTQARCSPSLKSWFFGGDVRSHSSKRPRNDDHHTSSHASHNEKGSARTSRHAHFAFPHEQTVPSGSQRSYTPTVPSGSQRSYAQSTTDSHDSSRPPKKKLRKDLRPPTSRQNTNDSRSSARSDSSHPSASKDSLPYNILGCRGHGTTRLWTYPVYLSMEQLFYGEDLHIKITRRYLSGRKKHVVLDVHVPPGCRNGTQFLFRGAGHERSDGKFQDIVFLVQEEPNDTFDRDGDDLFMDVHLPWMDRLQHERGEARVRTIDGRELSFGIHYHKERLLSGIRVVRGAGMPRSDGSRGDMVVQWEIGQPPSSKWKSLKHMLHISRA</sequence>
<dbReference type="InterPro" id="IPR036869">
    <property type="entry name" value="J_dom_sf"/>
</dbReference>
<feature type="compositionally biased region" description="Polar residues" evidence="2">
    <location>
        <begin position="150"/>
        <end position="176"/>
    </location>
</feature>
<dbReference type="GO" id="GO:0006413">
    <property type="term" value="P:translational initiation"/>
    <property type="evidence" value="ECO:0007669"/>
    <property type="project" value="TreeGrafter"/>
</dbReference>
<gene>
    <name evidence="4" type="ORF">BD626DRAFT_250754</name>
</gene>
<feature type="compositionally biased region" description="Basic and acidic residues" evidence="2">
    <location>
        <begin position="63"/>
        <end position="86"/>
    </location>
</feature>
<dbReference type="InterPro" id="IPR002939">
    <property type="entry name" value="DnaJ_C"/>
</dbReference>
<reference evidence="4 5" key="1">
    <citation type="journal article" date="2019" name="New Phytol.">
        <title>Comparative genomics reveals unique wood-decay strategies and fruiting body development in the Schizophyllaceae.</title>
        <authorList>
            <person name="Almasi E."/>
            <person name="Sahu N."/>
            <person name="Krizsan K."/>
            <person name="Balint B."/>
            <person name="Kovacs G.M."/>
            <person name="Kiss B."/>
            <person name="Cseklye J."/>
            <person name="Drula E."/>
            <person name="Henrissat B."/>
            <person name="Nagy I."/>
            <person name="Chovatia M."/>
            <person name="Adam C."/>
            <person name="LaButti K."/>
            <person name="Lipzen A."/>
            <person name="Riley R."/>
            <person name="Grigoriev I.V."/>
            <person name="Nagy L.G."/>
        </authorList>
    </citation>
    <scope>NUCLEOTIDE SEQUENCE [LARGE SCALE GENOMIC DNA]</scope>
    <source>
        <strain evidence="4 5">NL-1724</strain>
    </source>
</reference>
<dbReference type="Gene3D" id="1.10.287.110">
    <property type="entry name" value="DnaJ domain"/>
    <property type="match status" value="1"/>
</dbReference>
<dbReference type="PROSITE" id="PS50076">
    <property type="entry name" value="DNAJ_2"/>
    <property type="match status" value="1"/>
</dbReference>
<feature type="domain" description="J" evidence="3">
    <location>
        <begin position="9"/>
        <end position="76"/>
    </location>
</feature>
<dbReference type="InterPro" id="IPR001623">
    <property type="entry name" value="DnaJ_domain"/>
</dbReference>
<dbReference type="InterPro" id="IPR008971">
    <property type="entry name" value="HSP40/DnaJ_pept-bd"/>
</dbReference>
<dbReference type="OrthoDB" id="10250354at2759"/>
<dbReference type="GO" id="GO:0051087">
    <property type="term" value="F:protein-folding chaperone binding"/>
    <property type="evidence" value="ECO:0007669"/>
    <property type="project" value="TreeGrafter"/>
</dbReference>
<dbReference type="PANTHER" id="PTHR24078">
    <property type="entry name" value="DNAJ HOMOLOG SUBFAMILY C MEMBER"/>
    <property type="match status" value="1"/>
</dbReference>
<dbReference type="AlphaFoldDB" id="A0A550CHP6"/>
<evidence type="ECO:0000256" key="2">
    <source>
        <dbReference type="SAM" id="MobiDB-lite"/>
    </source>
</evidence>
<evidence type="ECO:0000313" key="5">
    <source>
        <dbReference type="Proteomes" id="UP000320762"/>
    </source>
</evidence>
<proteinExistence type="predicted"/>
<keyword evidence="1" id="KW-0143">Chaperone</keyword>
<dbReference type="PRINTS" id="PR00625">
    <property type="entry name" value="JDOMAIN"/>
</dbReference>
<feature type="region of interest" description="Disordered" evidence="2">
    <location>
        <begin position="63"/>
        <end position="225"/>
    </location>
</feature>
<dbReference type="GO" id="GO:0006457">
    <property type="term" value="P:protein folding"/>
    <property type="evidence" value="ECO:0007669"/>
    <property type="project" value="InterPro"/>
</dbReference>
<dbReference type="GO" id="GO:0005829">
    <property type="term" value="C:cytosol"/>
    <property type="evidence" value="ECO:0007669"/>
    <property type="project" value="TreeGrafter"/>
</dbReference>
<dbReference type="InterPro" id="IPR051339">
    <property type="entry name" value="DnaJ_subfamily_B"/>
</dbReference>
<dbReference type="Proteomes" id="UP000320762">
    <property type="component" value="Unassembled WGS sequence"/>
</dbReference>
<evidence type="ECO:0000259" key="3">
    <source>
        <dbReference type="PROSITE" id="PS50076"/>
    </source>
</evidence>
<dbReference type="SUPFAM" id="SSF46565">
    <property type="entry name" value="Chaperone J-domain"/>
    <property type="match status" value="1"/>
</dbReference>
<dbReference type="EMBL" id="VDMD01000007">
    <property type="protein sequence ID" value="TRM64321.1"/>
    <property type="molecule type" value="Genomic_DNA"/>
</dbReference>
<evidence type="ECO:0000313" key="4">
    <source>
        <dbReference type="EMBL" id="TRM64321.1"/>
    </source>
</evidence>
<dbReference type="STRING" id="97359.A0A550CHP6"/>
<dbReference type="Pfam" id="PF00226">
    <property type="entry name" value="DnaJ"/>
    <property type="match status" value="1"/>
</dbReference>
<evidence type="ECO:0000256" key="1">
    <source>
        <dbReference type="ARBA" id="ARBA00023186"/>
    </source>
</evidence>
<accession>A0A550CHP6</accession>
<feature type="compositionally biased region" description="Basic and acidic residues" evidence="2">
    <location>
        <begin position="116"/>
        <end position="134"/>
    </location>
</feature>
<organism evidence="4 5">
    <name type="scientific">Schizophyllum amplum</name>
    <dbReference type="NCBI Taxonomy" id="97359"/>
    <lineage>
        <taxon>Eukaryota</taxon>
        <taxon>Fungi</taxon>
        <taxon>Dikarya</taxon>
        <taxon>Basidiomycota</taxon>
        <taxon>Agaricomycotina</taxon>
        <taxon>Agaricomycetes</taxon>
        <taxon>Agaricomycetidae</taxon>
        <taxon>Agaricales</taxon>
        <taxon>Schizophyllaceae</taxon>
        <taxon>Schizophyllum</taxon>
    </lineage>
</organism>